<dbReference type="Proteomes" id="UP001597100">
    <property type="component" value="Unassembled WGS sequence"/>
</dbReference>
<accession>A0ABW3IG06</accession>
<gene>
    <name evidence="1" type="ORF">ACFQ1G_07830</name>
</gene>
<keyword evidence="2" id="KW-1185">Reference proteome</keyword>
<reference evidence="2" key="1">
    <citation type="journal article" date="2019" name="Int. J. Syst. Evol. Microbiol.">
        <title>The Global Catalogue of Microorganisms (GCM) 10K type strain sequencing project: providing services to taxonomists for standard genome sequencing and annotation.</title>
        <authorList>
            <consortium name="The Broad Institute Genomics Platform"/>
            <consortium name="The Broad Institute Genome Sequencing Center for Infectious Disease"/>
            <person name="Wu L."/>
            <person name="Ma J."/>
        </authorList>
    </citation>
    <scope>NUCLEOTIDE SEQUENCE [LARGE SCALE GENOMIC DNA]</scope>
    <source>
        <strain evidence="2">CCUG 60898</strain>
    </source>
</reference>
<evidence type="ECO:0000313" key="2">
    <source>
        <dbReference type="Proteomes" id="UP001597100"/>
    </source>
</evidence>
<sequence length="181" mass="20343">MTKYIAILRGINVGGKRRLKMDDLKALFRDLGFSDVHTYIQSGNVIFNASEKGSDTTISEKIEEAILQKYDFKVPVIVRTASELKEAIASNPFYTSGNEEVNRLHLTFLKIYPSAEGIEKARSANYDPDDFKVSGKNVFLSCSGKYSDSKLSNTFFESKLKVPATTRNWKTVLKLGELIDQ</sequence>
<protein>
    <submittedName>
        <fullName evidence="1">DUF1697 domain-containing protein</fullName>
    </submittedName>
</protein>
<dbReference type="PIRSF" id="PIRSF008502">
    <property type="entry name" value="UCP008502"/>
    <property type="match status" value="1"/>
</dbReference>
<comment type="caution">
    <text evidence="1">The sequence shown here is derived from an EMBL/GenBank/DDBJ whole genome shotgun (WGS) entry which is preliminary data.</text>
</comment>
<dbReference type="RefSeq" id="WP_380738252.1">
    <property type="nucleotide sequence ID" value="NZ_JBHTJP010000032.1"/>
</dbReference>
<dbReference type="SUPFAM" id="SSF160379">
    <property type="entry name" value="SP0830-like"/>
    <property type="match status" value="1"/>
</dbReference>
<organism evidence="1 2">
    <name type="scientific">Salinimicrobium gaetbulicola</name>
    <dbReference type="NCBI Taxonomy" id="999702"/>
    <lineage>
        <taxon>Bacteria</taxon>
        <taxon>Pseudomonadati</taxon>
        <taxon>Bacteroidota</taxon>
        <taxon>Flavobacteriia</taxon>
        <taxon>Flavobacteriales</taxon>
        <taxon>Flavobacteriaceae</taxon>
        <taxon>Salinimicrobium</taxon>
    </lineage>
</organism>
<dbReference type="PANTHER" id="PTHR36439:SF1">
    <property type="entry name" value="DUF1697 DOMAIN-CONTAINING PROTEIN"/>
    <property type="match status" value="1"/>
</dbReference>
<dbReference type="EMBL" id="JBHTJP010000032">
    <property type="protein sequence ID" value="MFD0976695.1"/>
    <property type="molecule type" value="Genomic_DNA"/>
</dbReference>
<dbReference type="PANTHER" id="PTHR36439">
    <property type="entry name" value="BLL4334 PROTEIN"/>
    <property type="match status" value="1"/>
</dbReference>
<proteinExistence type="predicted"/>
<dbReference type="Pfam" id="PF08002">
    <property type="entry name" value="DUF1697"/>
    <property type="match status" value="1"/>
</dbReference>
<dbReference type="InterPro" id="IPR012545">
    <property type="entry name" value="DUF1697"/>
</dbReference>
<dbReference type="Gene3D" id="3.30.70.1280">
    <property type="entry name" value="SP0830-like domains"/>
    <property type="match status" value="1"/>
</dbReference>
<name>A0ABW3IG06_9FLAO</name>
<evidence type="ECO:0000313" key="1">
    <source>
        <dbReference type="EMBL" id="MFD0976695.1"/>
    </source>
</evidence>